<protein>
    <submittedName>
        <fullName evidence="1">Uncharacterized protein</fullName>
    </submittedName>
</protein>
<evidence type="ECO:0000313" key="2">
    <source>
        <dbReference type="Proteomes" id="UP001234178"/>
    </source>
</evidence>
<reference evidence="1 2" key="1">
    <citation type="journal article" date="2023" name="Nucleic Acids Res.">
        <title>The hologenome of Daphnia magna reveals possible DNA methylation and microbiome-mediated evolution of the host genome.</title>
        <authorList>
            <person name="Chaturvedi A."/>
            <person name="Li X."/>
            <person name="Dhandapani V."/>
            <person name="Marshall H."/>
            <person name="Kissane S."/>
            <person name="Cuenca-Cambronero M."/>
            <person name="Asole G."/>
            <person name="Calvet F."/>
            <person name="Ruiz-Romero M."/>
            <person name="Marangio P."/>
            <person name="Guigo R."/>
            <person name="Rago D."/>
            <person name="Mirbahai L."/>
            <person name="Eastwood N."/>
            <person name="Colbourne J.K."/>
            <person name="Zhou J."/>
            <person name="Mallon E."/>
            <person name="Orsini L."/>
        </authorList>
    </citation>
    <scope>NUCLEOTIDE SEQUENCE [LARGE SCALE GENOMIC DNA]</scope>
    <source>
        <strain evidence="1">LRV0_1</strain>
    </source>
</reference>
<keyword evidence="2" id="KW-1185">Reference proteome</keyword>
<dbReference type="EMBL" id="JAOYFB010000038">
    <property type="protein sequence ID" value="KAK4028519.1"/>
    <property type="molecule type" value="Genomic_DNA"/>
</dbReference>
<organism evidence="1 2">
    <name type="scientific">Daphnia magna</name>
    <dbReference type="NCBI Taxonomy" id="35525"/>
    <lineage>
        <taxon>Eukaryota</taxon>
        <taxon>Metazoa</taxon>
        <taxon>Ecdysozoa</taxon>
        <taxon>Arthropoda</taxon>
        <taxon>Crustacea</taxon>
        <taxon>Branchiopoda</taxon>
        <taxon>Diplostraca</taxon>
        <taxon>Cladocera</taxon>
        <taxon>Anomopoda</taxon>
        <taxon>Daphniidae</taxon>
        <taxon>Daphnia</taxon>
    </lineage>
</organism>
<comment type="caution">
    <text evidence="1">The sequence shown here is derived from an EMBL/GenBank/DDBJ whole genome shotgun (WGS) entry which is preliminary data.</text>
</comment>
<evidence type="ECO:0000313" key="1">
    <source>
        <dbReference type="EMBL" id="KAK4028519.1"/>
    </source>
</evidence>
<dbReference type="Proteomes" id="UP001234178">
    <property type="component" value="Unassembled WGS sequence"/>
</dbReference>
<sequence length="75" mass="8845">MSCMRHQFQYFVLPVAHLLSTDIRNDMQFTMISDVAVPKDRHNRKWYSRLRMLLLRTLTCTCVPAHPNIQSPLSN</sequence>
<gene>
    <name evidence="1" type="ORF">OUZ56_017788</name>
</gene>
<accession>A0ABR0ATT6</accession>
<name>A0ABR0ATT6_9CRUS</name>
<proteinExistence type="predicted"/>